<accession>A0AAP9YGQ7</accession>
<protein>
    <submittedName>
        <fullName evidence="1">Uncharacterized protein</fullName>
    </submittedName>
</protein>
<evidence type="ECO:0000313" key="2">
    <source>
        <dbReference type="Proteomes" id="UP000596192"/>
    </source>
</evidence>
<gene>
    <name evidence="1" type="ORF">GKQ51_06970</name>
</gene>
<evidence type="ECO:0000313" key="1">
    <source>
        <dbReference type="EMBL" id="QQE91022.1"/>
    </source>
</evidence>
<proteinExistence type="predicted"/>
<organism evidence="1 2">
    <name type="scientific">Azotobacter chroococcum</name>
    <dbReference type="NCBI Taxonomy" id="353"/>
    <lineage>
        <taxon>Bacteria</taxon>
        <taxon>Pseudomonadati</taxon>
        <taxon>Pseudomonadota</taxon>
        <taxon>Gammaproteobacteria</taxon>
        <taxon>Pseudomonadales</taxon>
        <taxon>Pseudomonadaceae</taxon>
        <taxon>Azotobacter</taxon>
    </lineage>
</organism>
<reference evidence="1 2" key="1">
    <citation type="submission" date="2020-12" db="EMBL/GenBank/DDBJ databases">
        <title>Genomic Analysis and Response surface optimization of nitrogen-fixing conditions for A. chroococcum strain HR1, Isolation from rhizosphere soil.</title>
        <authorList>
            <person name="Li J."/>
            <person name="Yang H."/>
            <person name="Liu H."/>
            <person name="Wang C."/>
            <person name="Tian Y."/>
            <person name="Lu X.Y."/>
        </authorList>
    </citation>
    <scope>NUCLEOTIDE SEQUENCE [LARGE SCALE GENOMIC DNA]</scope>
    <source>
        <strain evidence="1 2">HR1</strain>
    </source>
</reference>
<dbReference type="RefSeq" id="WP_198868129.1">
    <property type="nucleotide sequence ID" value="NZ_CP066310.1"/>
</dbReference>
<dbReference type="Proteomes" id="UP000596192">
    <property type="component" value="Chromosome"/>
</dbReference>
<dbReference type="AlphaFoldDB" id="A0AAP9YGQ7"/>
<dbReference type="EMBL" id="CP066310">
    <property type="protein sequence ID" value="QQE91022.1"/>
    <property type="molecule type" value="Genomic_DNA"/>
</dbReference>
<sequence length="114" mass="12976">MIIPNERGETPCCAKRAPSLRVARQMPKRQQTLGSTYKAINLAISDRPYHSIIGNNDNYFDLLTSFLLPLEHDKVRSIQNGLLESPHSPLGPGWPATQEWLSFHWTWPLWLAAP</sequence>
<name>A0AAP9YGQ7_9GAMM</name>